<dbReference type="AlphaFoldDB" id="K0KMF0"/>
<feature type="compositionally biased region" description="Basic and acidic residues" evidence="2">
    <location>
        <begin position="320"/>
        <end position="352"/>
    </location>
</feature>
<evidence type="ECO:0000256" key="2">
    <source>
        <dbReference type="SAM" id="MobiDB-lite"/>
    </source>
</evidence>
<dbReference type="Proteomes" id="UP000009328">
    <property type="component" value="Unassembled WGS sequence"/>
</dbReference>
<sequence>MSTEELDLLQTIIQNKTFKQDHDQWSKILSLIPKRLRDIVSTEYTEGLKYEIKDPLNPKKIESIESFIDRLTKYLETNFSLNPPFTIVRFAELIINPKQFNSTGPKFLRALENVLQVSSSISDFPEPTFDIPLESQPENQKNSDVVPVPLATDDSQTMLLTKIPWLTDDDIREIESESYLLDEFPISAPTSHGEFDGDEHPIDYNQQKEHEYEVDRKRQLEGSKDSPEKKHKAEVEHDEHKDSNEQGDDEDTSTIGNDTLDEDKGETSVADTTVGDATIGDTSIADTTIGDATTEGNEEHEANNEEGSETGNDTLTERSTINEEDKQKNTVEDEENKQVKPNDISTSKKSDENENDESNTSTGNETFEEDKMDMNTTLEEDKMELD</sequence>
<dbReference type="Pfam" id="PF09184">
    <property type="entry name" value="PPP4R2"/>
    <property type="match status" value="1"/>
</dbReference>
<evidence type="ECO:0000256" key="1">
    <source>
        <dbReference type="ARBA" id="ARBA00009207"/>
    </source>
</evidence>
<comment type="similarity">
    <text evidence="1">Belongs to the PPP4R2 family.</text>
</comment>
<name>K0KMF0_WICCF</name>
<dbReference type="EC" id="2.7.7.48" evidence="3"/>
<dbReference type="GO" id="GO:0030289">
    <property type="term" value="C:protein phosphatase 4 complex"/>
    <property type="evidence" value="ECO:0007669"/>
    <property type="project" value="InterPro"/>
</dbReference>
<reference evidence="3 4" key="1">
    <citation type="journal article" date="2012" name="Eukaryot. Cell">
        <title>Draft genome sequence of Wickerhamomyces ciferrii NRRL Y-1031 F-60-10.</title>
        <authorList>
            <person name="Schneider J."/>
            <person name="Andrea H."/>
            <person name="Blom J."/>
            <person name="Jaenicke S."/>
            <person name="Ruckert C."/>
            <person name="Schorsch C."/>
            <person name="Szczepanowski R."/>
            <person name="Farwick M."/>
            <person name="Goesmann A."/>
            <person name="Puhler A."/>
            <person name="Schaffer S."/>
            <person name="Tauch A."/>
            <person name="Kohler T."/>
            <person name="Brinkrolf K."/>
        </authorList>
    </citation>
    <scope>NUCLEOTIDE SEQUENCE [LARGE SCALE GENOMIC DNA]</scope>
    <source>
        <strain evidence="4">ATCC 14091 / BCRC 22168 / CBS 111 / JCM 3599 / NBRC 0793 / NRRL Y-1031 F-60-10</strain>
    </source>
</reference>
<evidence type="ECO:0000313" key="3">
    <source>
        <dbReference type="EMBL" id="CCH42263.1"/>
    </source>
</evidence>
<gene>
    <name evidence="3" type="ORF">BN7_1807</name>
</gene>
<organism evidence="3 4">
    <name type="scientific">Wickerhamomyces ciferrii (strain ATCC 14091 / BCRC 22168 / CBS 111 / JCM 3599 / NBRC 0793 / NRRL Y-1031 F-60-10)</name>
    <name type="common">Yeast</name>
    <name type="synonym">Pichia ciferrii</name>
    <dbReference type="NCBI Taxonomy" id="1206466"/>
    <lineage>
        <taxon>Eukaryota</taxon>
        <taxon>Fungi</taxon>
        <taxon>Dikarya</taxon>
        <taxon>Ascomycota</taxon>
        <taxon>Saccharomycotina</taxon>
        <taxon>Saccharomycetes</taxon>
        <taxon>Phaffomycetales</taxon>
        <taxon>Wickerhamomycetaceae</taxon>
        <taxon>Wickerhamomyces</taxon>
    </lineage>
</organism>
<protein>
    <submittedName>
        <fullName evidence="3">Replicase polyprotein</fullName>
        <ecNumber evidence="3">2.7.7.48</ecNumber>
    </submittedName>
</protein>
<proteinExistence type="inferred from homology"/>
<dbReference type="eggNOG" id="ENOG502SBSZ">
    <property type="taxonomic scope" value="Eukaryota"/>
</dbReference>
<comment type="caution">
    <text evidence="3">The sequence shown here is derived from an EMBL/GenBank/DDBJ whole genome shotgun (WGS) entry which is preliminary data.</text>
</comment>
<keyword evidence="3" id="KW-0808">Transferase</keyword>
<evidence type="ECO:0000313" key="4">
    <source>
        <dbReference type="Proteomes" id="UP000009328"/>
    </source>
</evidence>
<dbReference type="STRING" id="1206466.K0KMF0"/>
<dbReference type="GO" id="GO:0005737">
    <property type="term" value="C:cytoplasm"/>
    <property type="evidence" value="ECO:0007669"/>
    <property type="project" value="TreeGrafter"/>
</dbReference>
<dbReference type="InterPro" id="IPR015267">
    <property type="entry name" value="PPP4R2"/>
</dbReference>
<dbReference type="GO" id="GO:0019888">
    <property type="term" value="F:protein phosphatase regulator activity"/>
    <property type="evidence" value="ECO:0007669"/>
    <property type="project" value="InterPro"/>
</dbReference>
<dbReference type="PANTHER" id="PTHR16487:SF0">
    <property type="entry name" value="PROTEIN PHOSPHATASE 4 REGULATORY SUBUNIT 2-RELATED"/>
    <property type="match status" value="1"/>
</dbReference>
<feature type="region of interest" description="Disordered" evidence="2">
    <location>
        <begin position="209"/>
        <end position="386"/>
    </location>
</feature>
<accession>K0KMF0</accession>
<dbReference type="EMBL" id="CAIF01000040">
    <property type="protein sequence ID" value="CCH42263.1"/>
    <property type="molecule type" value="Genomic_DNA"/>
</dbReference>
<dbReference type="HOGENOM" id="CLU_716117_0_0_1"/>
<keyword evidence="4" id="KW-1185">Reference proteome</keyword>
<dbReference type="GO" id="GO:0005634">
    <property type="term" value="C:nucleus"/>
    <property type="evidence" value="ECO:0007669"/>
    <property type="project" value="TreeGrafter"/>
</dbReference>
<keyword evidence="3" id="KW-0548">Nucleotidyltransferase</keyword>
<dbReference type="GO" id="GO:0003968">
    <property type="term" value="F:RNA-directed RNA polymerase activity"/>
    <property type="evidence" value="ECO:0007669"/>
    <property type="project" value="UniProtKB-EC"/>
</dbReference>
<feature type="compositionally biased region" description="Basic and acidic residues" evidence="2">
    <location>
        <begin position="209"/>
        <end position="244"/>
    </location>
</feature>
<dbReference type="PANTHER" id="PTHR16487">
    <property type="entry name" value="PPP4R2-RELATED PROTEIN"/>
    <property type="match status" value="1"/>
</dbReference>
<dbReference type="InParanoid" id="K0KMF0"/>